<feature type="signal peptide" evidence="1">
    <location>
        <begin position="1"/>
        <end position="34"/>
    </location>
</feature>
<name>A0A813L570_POLGL</name>
<organism evidence="2 3">
    <name type="scientific">Polarella glacialis</name>
    <name type="common">Dinoflagellate</name>
    <dbReference type="NCBI Taxonomy" id="89957"/>
    <lineage>
        <taxon>Eukaryota</taxon>
        <taxon>Sar</taxon>
        <taxon>Alveolata</taxon>
        <taxon>Dinophyceae</taxon>
        <taxon>Suessiales</taxon>
        <taxon>Suessiaceae</taxon>
        <taxon>Polarella</taxon>
    </lineage>
</organism>
<sequence>MTYVSSFFARGTLPQVLGCLLLLGVLSDMGRSSALEAKGLSPEVLQADDACLEGAEGTFDLSLLQMRGKQVDPPTPTAGIAGATNWTQDLGSAKLAGKNIMTLYHQTTEEAAASILKTGFRLGSADGHCGAGIYFCPTDKETEIKALGGKGYMIEAKVDMGRVLTMPWNCSLFMTGERLNKLGYDSLTLDRGGIYECYYTAHCKEYIIYDKSRVLSMRSYPWKSWLKPWKSYYDTPISSTAKQNQVPTGAKLLERKLLERNADLDTSVNSSDTQAKGLSPEVLQALGWCLEGAEGTFDLSLLQMRGKQVDPPTPTAGIAGATNWTQDLGILKTGFRLGSADGICGAGIYFCPTGKETEIKAVGGKGYMIEAKVDMGRVLTMPWNCDMFMTGERLNKLGYDSITLDRGGIWECSFTAHCKEYIIYDKSRVLSMRSYPWKSWMTPWMRIFRPWRGLAVA</sequence>
<proteinExistence type="predicted"/>
<keyword evidence="1" id="KW-0732">Signal</keyword>
<dbReference type="EMBL" id="CAJNNW010033705">
    <property type="protein sequence ID" value="CAE8719977.1"/>
    <property type="molecule type" value="Genomic_DNA"/>
</dbReference>
<evidence type="ECO:0000313" key="3">
    <source>
        <dbReference type="Proteomes" id="UP000626109"/>
    </source>
</evidence>
<evidence type="ECO:0000313" key="2">
    <source>
        <dbReference type="EMBL" id="CAE8719977.1"/>
    </source>
</evidence>
<dbReference type="Proteomes" id="UP000626109">
    <property type="component" value="Unassembled WGS sequence"/>
</dbReference>
<evidence type="ECO:0000256" key="1">
    <source>
        <dbReference type="SAM" id="SignalP"/>
    </source>
</evidence>
<protein>
    <submittedName>
        <fullName evidence="2">Uncharacterized protein</fullName>
    </submittedName>
</protein>
<dbReference type="Gene3D" id="3.90.228.10">
    <property type="match status" value="1"/>
</dbReference>
<dbReference type="AlphaFoldDB" id="A0A813L570"/>
<comment type="caution">
    <text evidence="2">The sequence shown here is derived from an EMBL/GenBank/DDBJ whole genome shotgun (WGS) entry which is preliminary data.</text>
</comment>
<dbReference type="SUPFAM" id="SSF56399">
    <property type="entry name" value="ADP-ribosylation"/>
    <property type="match status" value="2"/>
</dbReference>
<accession>A0A813L570</accession>
<reference evidence="2" key="1">
    <citation type="submission" date="2021-02" db="EMBL/GenBank/DDBJ databases">
        <authorList>
            <person name="Dougan E. K."/>
            <person name="Rhodes N."/>
            <person name="Thang M."/>
            <person name="Chan C."/>
        </authorList>
    </citation>
    <scope>NUCLEOTIDE SEQUENCE</scope>
</reference>
<feature type="chain" id="PRO_5032417855" evidence="1">
    <location>
        <begin position="35"/>
        <end position="457"/>
    </location>
</feature>
<gene>
    <name evidence="2" type="ORF">PGLA2088_LOCUS41017</name>
</gene>